<keyword evidence="1" id="KW-0106">Calcium</keyword>
<evidence type="ECO:0000256" key="1">
    <source>
        <dbReference type="ARBA" id="ARBA00022837"/>
    </source>
</evidence>
<sequence>MGSCIPNRGLSPDIKKLAVDIFKEMDTDGNKCIDVNETLKFWHDNYAKINTRAMFDAVDMDKNQKIDEKEWITFWVRVKKSGHSEEDIQEELLNLRNRGSWVQFTGVRSMKPQKID</sequence>
<dbReference type="InterPro" id="IPR011992">
    <property type="entry name" value="EF-hand-dom_pair"/>
</dbReference>
<organism evidence="3 4">
    <name type="scientific">Stentor coeruleus</name>
    <dbReference type="NCBI Taxonomy" id="5963"/>
    <lineage>
        <taxon>Eukaryota</taxon>
        <taxon>Sar</taxon>
        <taxon>Alveolata</taxon>
        <taxon>Ciliophora</taxon>
        <taxon>Postciliodesmatophora</taxon>
        <taxon>Heterotrichea</taxon>
        <taxon>Heterotrichida</taxon>
        <taxon>Stentoridae</taxon>
        <taxon>Stentor</taxon>
    </lineage>
</organism>
<dbReference type="EMBL" id="MPUH01000195">
    <property type="protein sequence ID" value="OMJ86763.1"/>
    <property type="molecule type" value="Genomic_DNA"/>
</dbReference>
<protein>
    <recommendedName>
        <fullName evidence="2">EF-hand domain-containing protein</fullName>
    </recommendedName>
</protein>
<accession>A0A1R2CCP0</accession>
<feature type="domain" description="EF-hand" evidence="2">
    <location>
        <begin position="13"/>
        <end position="48"/>
    </location>
</feature>
<dbReference type="InterPro" id="IPR018247">
    <property type="entry name" value="EF_Hand_1_Ca_BS"/>
</dbReference>
<comment type="caution">
    <text evidence="3">The sequence shown here is derived from an EMBL/GenBank/DDBJ whole genome shotgun (WGS) entry which is preliminary data.</text>
</comment>
<reference evidence="3 4" key="1">
    <citation type="submission" date="2016-11" db="EMBL/GenBank/DDBJ databases">
        <title>The macronuclear genome of Stentor coeruleus: a giant cell with tiny introns.</title>
        <authorList>
            <person name="Slabodnick M."/>
            <person name="Ruby J.G."/>
            <person name="Reiff S.B."/>
            <person name="Swart E.C."/>
            <person name="Gosai S."/>
            <person name="Prabakaran S."/>
            <person name="Witkowska E."/>
            <person name="Larue G.E."/>
            <person name="Fisher S."/>
            <person name="Freeman R.M."/>
            <person name="Gunawardena J."/>
            <person name="Chu W."/>
            <person name="Stover N.A."/>
            <person name="Gregory B.D."/>
            <person name="Nowacki M."/>
            <person name="Derisi J."/>
            <person name="Roy S.W."/>
            <person name="Marshall W.F."/>
            <person name="Sood P."/>
        </authorList>
    </citation>
    <scope>NUCLEOTIDE SEQUENCE [LARGE SCALE GENOMIC DNA]</scope>
    <source>
        <strain evidence="3">WM001</strain>
    </source>
</reference>
<dbReference type="OrthoDB" id="310790at2759"/>
<dbReference type="Proteomes" id="UP000187209">
    <property type="component" value="Unassembled WGS sequence"/>
</dbReference>
<keyword evidence="4" id="KW-1185">Reference proteome</keyword>
<dbReference type="GO" id="GO:0005509">
    <property type="term" value="F:calcium ion binding"/>
    <property type="evidence" value="ECO:0007669"/>
    <property type="project" value="InterPro"/>
</dbReference>
<gene>
    <name evidence="3" type="ORF">SteCoe_11616</name>
</gene>
<dbReference type="SMART" id="SM00054">
    <property type="entry name" value="EFh"/>
    <property type="match status" value="2"/>
</dbReference>
<name>A0A1R2CCP0_9CILI</name>
<evidence type="ECO:0000313" key="4">
    <source>
        <dbReference type="Proteomes" id="UP000187209"/>
    </source>
</evidence>
<dbReference type="PROSITE" id="PS00018">
    <property type="entry name" value="EF_HAND_1"/>
    <property type="match status" value="1"/>
</dbReference>
<dbReference type="InterPro" id="IPR002048">
    <property type="entry name" value="EF_hand_dom"/>
</dbReference>
<evidence type="ECO:0000259" key="2">
    <source>
        <dbReference type="PROSITE" id="PS50222"/>
    </source>
</evidence>
<feature type="domain" description="EF-hand" evidence="2">
    <location>
        <begin position="52"/>
        <end position="81"/>
    </location>
</feature>
<dbReference type="PROSITE" id="PS50222">
    <property type="entry name" value="EF_HAND_2"/>
    <property type="match status" value="2"/>
</dbReference>
<evidence type="ECO:0000313" key="3">
    <source>
        <dbReference type="EMBL" id="OMJ86763.1"/>
    </source>
</evidence>
<dbReference type="AlphaFoldDB" id="A0A1R2CCP0"/>
<dbReference type="Gene3D" id="1.10.238.10">
    <property type="entry name" value="EF-hand"/>
    <property type="match status" value="1"/>
</dbReference>
<proteinExistence type="predicted"/>
<dbReference type="SUPFAM" id="SSF47473">
    <property type="entry name" value="EF-hand"/>
    <property type="match status" value="1"/>
</dbReference>